<comment type="similarity">
    <text evidence="3">Belongs to the complex I LYR family.</text>
</comment>
<evidence type="ECO:0000256" key="3">
    <source>
        <dbReference type="ARBA" id="ARBA00009508"/>
    </source>
</evidence>
<evidence type="ECO:0000313" key="17">
    <source>
        <dbReference type="EMBL" id="KJE92707.1"/>
    </source>
</evidence>
<dbReference type="InterPro" id="IPR033034">
    <property type="entry name" value="NDUFB9"/>
</dbReference>
<evidence type="ECO:0000313" key="18">
    <source>
        <dbReference type="Proteomes" id="UP000008743"/>
    </source>
</evidence>
<evidence type="ECO:0000256" key="13">
    <source>
        <dbReference type="ARBA" id="ARBA00023136"/>
    </source>
</evidence>
<evidence type="ECO:0000256" key="12">
    <source>
        <dbReference type="ARBA" id="ARBA00023128"/>
    </source>
</evidence>
<dbReference type="InParanoid" id="A0A0D2VQ56"/>
<accession>A0A0D2VQ56</accession>
<evidence type="ECO:0000256" key="10">
    <source>
        <dbReference type="ARBA" id="ARBA00022982"/>
    </source>
</evidence>
<evidence type="ECO:0000256" key="2">
    <source>
        <dbReference type="ARBA" id="ARBA00004443"/>
    </source>
</evidence>
<keyword evidence="10" id="KW-0249">Electron transport</keyword>
<evidence type="ECO:0000256" key="8">
    <source>
        <dbReference type="ARBA" id="ARBA00022660"/>
    </source>
</evidence>
<dbReference type="AlphaFoldDB" id="A0A0D2VQ56"/>
<evidence type="ECO:0000256" key="1">
    <source>
        <dbReference type="ARBA" id="ARBA00002920"/>
    </source>
</evidence>
<dbReference type="PhylomeDB" id="A0A0D2VQ56"/>
<dbReference type="Pfam" id="PF05347">
    <property type="entry name" value="Complex1_LYR"/>
    <property type="match status" value="1"/>
</dbReference>
<comment type="function">
    <text evidence="1">Accessory subunit of the mitochondrial membrane respiratory chain NADH dehydrogenase (Complex I), that is believed to be not involved in catalysis. Complex I functions in the transfer of electrons from NADH to the respiratory chain. The immediate electron acceptor for the enzyme is believed to be ubiquinone.</text>
</comment>
<feature type="domain" description="Complex 1 LYR protein" evidence="16">
    <location>
        <begin position="65"/>
        <end position="122"/>
    </location>
</feature>
<dbReference type="STRING" id="595528.A0A0D2VQ56"/>
<reference evidence="18" key="1">
    <citation type="submission" date="2011-02" db="EMBL/GenBank/DDBJ databases">
        <title>The Genome Sequence of Capsaspora owczarzaki ATCC 30864.</title>
        <authorList>
            <person name="Russ C."/>
            <person name="Cuomo C."/>
            <person name="Burger G."/>
            <person name="Gray M.W."/>
            <person name="Holland P.W.H."/>
            <person name="King N."/>
            <person name="Lang F.B.F."/>
            <person name="Roger A.J."/>
            <person name="Ruiz-Trillo I."/>
            <person name="Young S.K."/>
            <person name="Zeng Q."/>
            <person name="Gargeya S."/>
            <person name="Alvarado L."/>
            <person name="Berlin A."/>
            <person name="Chapman S.B."/>
            <person name="Chen Z."/>
            <person name="Freedman E."/>
            <person name="Gellesch M."/>
            <person name="Goldberg J."/>
            <person name="Griggs A."/>
            <person name="Gujja S."/>
            <person name="Heilman E."/>
            <person name="Heiman D."/>
            <person name="Howarth C."/>
            <person name="Mehta T."/>
            <person name="Neiman D."/>
            <person name="Pearson M."/>
            <person name="Roberts A."/>
            <person name="Saif S."/>
            <person name="Shea T."/>
            <person name="Shenoy N."/>
            <person name="Sisk P."/>
            <person name="Stolte C."/>
            <person name="Sykes S."/>
            <person name="White J."/>
            <person name="Yandava C."/>
            <person name="Haas B."/>
            <person name="Nusbaum C."/>
            <person name="Birren B."/>
        </authorList>
    </citation>
    <scope>NUCLEOTIDE SEQUENCE</scope>
    <source>
        <strain evidence="18">ATCC 30864</strain>
    </source>
</reference>
<organism evidence="17 18">
    <name type="scientific">Capsaspora owczarzaki (strain ATCC 30864)</name>
    <dbReference type="NCBI Taxonomy" id="595528"/>
    <lineage>
        <taxon>Eukaryota</taxon>
        <taxon>Filasterea</taxon>
        <taxon>Capsaspora</taxon>
    </lineage>
</organism>
<dbReference type="OrthoDB" id="13598at2759"/>
<dbReference type="eggNOG" id="KOG3466">
    <property type="taxonomic scope" value="Eukaryota"/>
</dbReference>
<dbReference type="CDD" id="cd20263">
    <property type="entry name" value="Complex1_LYR_NDUFB9_LYRM3"/>
    <property type="match status" value="1"/>
</dbReference>
<keyword evidence="6" id="KW-0813">Transport</keyword>
<evidence type="ECO:0000256" key="6">
    <source>
        <dbReference type="ARBA" id="ARBA00022448"/>
    </source>
</evidence>
<proteinExistence type="inferred from homology"/>
<evidence type="ECO:0000259" key="16">
    <source>
        <dbReference type="Pfam" id="PF05347"/>
    </source>
</evidence>
<evidence type="ECO:0000256" key="15">
    <source>
        <dbReference type="ARBA" id="ARBA00032528"/>
    </source>
</evidence>
<dbReference type="Proteomes" id="UP000008743">
    <property type="component" value="Unassembled WGS sequence"/>
</dbReference>
<comment type="subcellular location">
    <subcellularLocation>
        <location evidence="2">Mitochondrion inner membrane</location>
        <topology evidence="2">Peripheral membrane protein</topology>
        <orientation evidence="2">Matrix side</orientation>
    </subcellularLocation>
</comment>
<dbReference type="GO" id="GO:0005743">
    <property type="term" value="C:mitochondrial inner membrane"/>
    <property type="evidence" value="ECO:0007669"/>
    <property type="project" value="UniProtKB-SubCell"/>
</dbReference>
<evidence type="ECO:0000256" key="11">
    <source>
        <dbReference type="ARBA" id="ARBA00022990"/>
    </source>
</evidence>
<dbReference type="PROSITE" id="PS51257">
    <property type="entry name" value="PROKAR_LIPOPROTEIN"/>
    <property type="match status" value="1"/>
</dbReference>
<dbReference type="PANTHER" id="PTHR12868:SF0">
    <property type="entry name" value="NADH DEHYDROGENASE [UBIQUINONE] 1 BETA SUBCOMPLEX SUBUNIT 9"/>
    <property type="match status" value="1"/>
</dbReference>
<dbReference type="InterPro" id="IPR008011">
    <property type="entry name" value="Complex1_LYR_dom"/>
</dbReference>
<keyword evidence="7" id="KW-0597">Phosphoprotein</keyword>
<protein>
    <recommendedName>
        <fullName evidence="5">NADH dehydrogenase [ubiquinone] 1 beta subcomplex subunit 9</fullName>
    </recommendedName>
    <alternativeName>
        <fullName evidence="14">Complex I-B22</fullName>
    </alternativeName>
    <alternativeName>
        <fullName evidence="15">NADH-ubiquinone oxidoreductase B22 subunit</fullName>
    </alternativeName>
</protein>
<dbReference type="InterPro" id="IPR045292">
    <property type="entry name" value="Complex1_LYR_NDUFB9_LYRM3"/>
</dbReference>
<comment type="subunit">
    <text evidence="4">Mammalian complex I is composed of 45 different subunits.</text>
</comment>
<evidence type="ECO:0000256" key="14">
    <source>
        <dbReference type="ARBA" id="ARBA00030192"/>
    </source>
</evidence>
<dbReference type="EMBL" id="KE346364">
    <property type="protein sequence ID" value="KJE92707.1"/>
    <property type="molecule type" value="Genomic_DNA"/>
</dbReference>
<keyword evidence="8" id="KW-0679">Respiratory chain</keyword>
<keyword evidence="11" id="KW-0007">Acetylation</keyword>
<evidence type="ECO:0000256" key="4">
    <source>
        <dbReference type="ARBA" id="ARBA00011790"/>
    </source>
</evidence>
<sequence>MLRDFRPALTHHSTSASCALVLVDTLDCSMRFCRLLSHLLFRWLAQILSSKLMASPAQVLPLAVRVTRLYRQSLKHSLSWAIDRQIWRREALLLRERFDLNKAETNEIKIRDLVEAGEAEFEAKRHPDPYIFPSAIDGSKYERNVPPPPGVLHMTPQEEAWFYGDAAPAAASSHQSHDH</sequence>
<dbReference type="PANTHER" id="PTHR12868">
    <property type="entry name" value="NADH-UBIQUINONE OXIDOREDUCTASE B22 SUBUNIT"/>
    <property type="match status" value="1"/>
</dbReference>
<evidence type="ECO:0000256" key="9">
    <source>
        <dbReference type="ARBA" id="ARBA00022792"/>
    </source>
</evidence>
<keyword evidence="18" id="KW-1185">Reference proteome</keyword>
<keyword evidence="12" id="KW-0496">Mitochondrion</keyword>
<gene>
    <name evidence="17" type="ORF">CAOG_003621</name>
</gene>
<evidence type="ECO:0000256" key="5">
    <source>
        <dbReference type="ARBA" id="ARBA00018684"/>
    </source>
</evidence>
<name>A0A0D2VQ56_CAPO3</name>
<keyword evidence="9" id="KW-0999">Mitochondrion inner membrane</keyword>
<dbReference type="GO" id="GO:0006120">
    <property type="term" value="P:mitochondrial electron transport, NADH to ubiquinone"/>
    <property type="evidence" value="ECO:0007669"/>
    <property type="project" value="InterPro"/>
</dbReference>
<evidence type="ECO:0000256" key="7">
    <source>
        <dbReference type="ARBA" id="ARBA00022553"/>
    </source>
</evidence>
<keyword evidence="13" id="KW-0472">Membrane</keyword>